<name>A0ABU1RRQ8_9GAMM</name>
<sequence length="649" mass="71519">MGKRNALVLLAAWLLAAPALAQVDLDAYLKRDQYERIKISPTGEYMAVTVPLPDRTALAIMRRSDKTITAKAMGGEHSLVDDFWWANDERVVVAMAQRLGTQDAPFATGELHAVNADGTKGMLLASPRGVDDMVGIGGKIRMTADPAVFMIDPLASDERNILVSSMRLTTDPLTYVEKMDIYNRRRTLVASAPVRNASFAVDSAGEVRFADGSGYDNVRKLYYREARGQDWRLINDQSASGIVMTASGFSVDGKTAYLTAQVPGGPDAIFAYDPATDTRTQLIRDPVADPWALIERLGSQEPAGVWFMSDRVRSRFFDETSPTARLYRSLEKAFPGQAIAVTSTTRDGRLAVLNIWSDRNSGDFYLFDTEKKSADLLYSRREWFDPAKVSASRAIEVSARDGMKLHGYLTLPLGKEKHLPLVVLPHGGPFGIFDAWGFDDDSQMLADAGYAVLRLNFRGSGNYGRDYKNAGARQWGKTMQDDLTDATRWAIAQQVADPARICIYGASYGGYAALMGAAKEPALYACAAGYVGVYDLEKMHKDDAAHSRSWRSWTNDWVGDRNALGEVSPVNLAGRIKAPVFLAAGGQDERAPVEHTRKMEKALKEAGVPVESLYFKSEGHGFFTEPHRREYYTRLLAFLSQHLGGAKAK</sequence>
<keyword evidence="5" id="KW-1185">Reference proteome</keyword>
<dbReference type="PANTHER" id="PTHR42776:SF27">
    <property type="entry name" value="DIPEPTIDYL PEPTIDASE FAMILY MEMBER 6"/>
    <property type="match status" value="1"/>
</dbReference>
<evidence type="ECO:0000313" key="5">
    <source>
        <dbReference type="Proteomes" id="UP001254759"/>
    </source>
</evidence>
<accession>A0ABU1RRQ8</accession>
<dbReference type="SUPFAM" id="SSF82171">
    <property type="entry name" value="DPP6 N-terminal domain-like"/>
    <property type="match status" value="1"/>
</dbReference>
<gene>
    <name evidence="4" type="ORF">J2W94_001739</name>
</gene>
<keyword evidence="4" id="KW-0031">Aminopeptidase</keyword>
<feature type="chain" id="PRO_5045999727" evidence="2">
    <location>
        <begin position="22"/>
        <end position="649"/>
    </location>
</feature>
<keyword evidence="1" id="KW-0378">Hydrolase</keyword>
<dbReference type="InterPro" id="IPR029058">
    <property type="entry name" value="AB_hydrolase_fold"/>
</dbReference>
<feature type="signal peptide" evidence="2">
    <location>
        <begin position="1"/>
        <end position="21"/>
    </location>
</feature>
<evidence type="ECO:0000313" key="4">
    <source>
        <dbReference type="EMBL" id="MDR6841454.1"/>
    </source>
</evidence>
<dbReference type="SUPFAM" id="SSF53474">
    <property type="entry name" value="alpha/beta-Hydrolases"/>
    <property type="match status" value="1"/>
</dbReference>
<dbReference type="Proteomes" id="UP001254759">
    <property type="component" value="Unassembled WGS sequence"/>
</dbReference>
<dbReference type="Gene3D" id="3.40.50.1820">
    <property type="entry name" value="alpha/beta hydrolase"/>
    <property type="match status" value="1"/>
</dbReference>
<dbReference type="Pfam" id="PF00326">
    <property type="entry name" value="Peptidase_S9"/>
    <property type="match status" value="1"/>
</dbReference>
<protein>
    <submittedName>
        <fullName evidence="4">Dipeptidyl aminopeptidase/acylaminoacyl peptidase</fullName>
    </submittedName>
</protein>
<keyword evidence="4" id="KW-0645">Protease</keyword>
<keyword evidence="2" id="KW-0732">Signal</keyword>
<dbReference type="PANTHER" id="PTHR42776">
    <property type="entry name" value="SERINE PEPTIDASE S9 FAMILY MEMBER"/>
    <property type="match status" value="1"/>
</dbReference>
<dbReference type="InterPro" id="IPR001375">
    <property type="entry name" value="Peptidase_S9_cat"/>
</dbReference>
<organism evidence="4 5">
    <name type="scientific">Pseudoxanthomonas sacheonensis</name>
    <dbReference type="NCBI Taxonomy" id="443615"/>
    <lineage>
        <taxon>Bacteria</taxon>
        <taxon>Pseudomonadati</taxon>
        <taxon>Pseudomonadota</taxon>
        <taxon>Gammaproteobacteria</taxon>
        <taxon>Lysobacterales</taxon>
        <taxon>Lysobacteraceae</taxon>
        <taxon>Pseudoxanthomonas</taxon>
    </lineage>
</organism>
<dbReference type="RefSeq" id="WP_310092241.1">
    <property type="nucleotide sequence ID" value="NZ_JAVDTT010000002.1"/>
</dbReference>
<evidence type="ECO:0000256" key="1">
    <source>
        <dbReference type="ARBA" id="ARBA00022801"/>
    </source>
</evidence>
<proteinExistence type="predicted"/>
<evidence type="ECO:0000256" key="2">
    <source>
        <dbReference type="SAM" id="SignalP"/>
    </source>
</evidence>
<evidence type="ECO:0000259" key="3">
    <source>
        <dbReference type="Pfam" id="PF00326"/>
    </source>
</evidence>
<reference evidence="4 5" key="1">
    <citation type="submission" date="2023-07" db="EMBL/GenBank/DDBJ databases">
        <title>Sorghum-associated microbial communities from plants grown in Nebraska, USA.</title>
        <authorList>
            <person name="Schachtman D."/>
        </authorList>
    </citation>
    <scope>NUCLEOTIDE SEQUENCE [LARGE SCALE GENOMIC DNA]</scope>
    <source>
        <strain evidence="4 5">BE107</strain>
    </source>
</reference>
<dbReference type="GO" id="GO:0004177">
    <property type="term" value="F:aminopeptidase activity"/>
    <property type="evidence" value="ECO:0007669"/>
    <property type="project" value="UniProtKB-KW"/>
</dbReference>
<feature type="domain" description="Peptidase S9 prolyl oligopeptidase catalytic" evidence="3">
    <location>
        <begin position="436"/>
        <end position="645"/>
    </location>
</feature>
<comment type="caution">
    <text evidence="4">The sequence shown here is derived from an EMBL/GenBank/DDBJ whole genome shotgun (WGS) entry which is preliminary data.</text>
</comment>
<dbReference type="EMBL" id="JAVDTT010000002">
    <property type="protein sequence ID" value="MDR6841454.1"/>
    <property type="molecule type" value="Genomic_DNA"/>
</dbReference>